<feature type="compositionally biased region" description="Basic and acidic residues" evidence="5">
    <location>
        <begin position="61"/>
        <end position="71"/>
    </location>
</feature>
<evidence type="ECO:0000256" key="1">
    <source>
        <dbReference type="ARBA" id="ARBA00022723"/>
    </source>
</evidence>
<proteinExistence type="predicted"/>
<dbReference type="OrthoDB" id="386953at2759"/>
<keyword evidence="2 4" id="KW-0863">Zinc-finger</keyword>
<feature type="region of interest" description="Disordered" evidence="5">
    <location>
        <begin position="33"/>
        <end position="211"/>
    </location>
</feature>
<evidence type="ECO:0000256" key="5">
    <source>
        <dbReference type="SAM" id="MobiDB-lite"/>
    </source>
</evidence>
<dbReference type="OMA" id="CTQKKIC"/>
<feature type="compositionally biased region" description="Basic residues" evidence="5">
    <location>
        <begin position="202"/>
        <end position="211"/>
    </location>
</feature>
<evidence type="ECO:0000313" key="8">
    <source>
        <dbReference type="Proteomes" id="UP000195521"/>
    </source>
</evidence>
<feature type="compositionally biased region" description="Polar residues" evidence="5">
    <location>
        <begin position="33"/>
        <end position="53"/>
    </location>
</feature>
<feature type="compositionally biased region" description="Polar residues" evidence="5">
    <location>
        <begin position="117"/>
        <end position="166"/>
    </location>
</feature>
<feature type="compositionally biased region" description="Basic residues" evidence="5">
    <location>
        <begin position="171"/>
        <end position="182"/>
    </location>
</feature>
<dbReference type="Proteomes" id="UP000195521">
    <property type="component" value="Unassembled WGS sequence"/>
</dbReference>
<feature type="compositionally biased region" description="Basic and acidic residues" evidence="5">
    <location>
        <begin position="91"/>
        <end position="100"/>
    </location>
</feature>
<dbReference type="AlphaFoldDB" id="A0A1Y1JLQ2"/>
<evidence type="ECO:0000256" key="2">
    <source>
        <dbReference type="ARBA" id="ARBA00022771"/>
    </source>
</evidence>
<feature type="domain" description="RanBP2-type" evidence="6">
    <location>
        <begin position="1"/>
        <end position="30"/>
    </location>
</feature>
<dbReference type="PROSITE" id="PS50199">
    <property type="entry name" value="ZF_RANBP2_2"/>
    <property type="match status" value="1"/>
</dbReference>
<keyword evidence="8" id="KW-1185">Reference proteome</keyword>
<keyword evidence="1" id="KW-0479">Metal-binding</keyword>
<gene>
    <name evidence="7" type="ORF">PGO_141750</name>
</gene>
<dbReference type="InterPro" id="IPR001876">
    <property type="entry name" value="Znf_RanBP2"/>
</dbReference>
<accession>A0A1Y1JLQ2</accession>
<evidence type="ECO:0000313" key="7">
    <source>
        <dbReference type="EMBL" id="GAW83381.1"/>
    </source>
</evidence>
<reference evidence="8" key="1">
    <citation type="submission" date="2017-04" db="EMBL/GenBank/DDBJ databases">
        <title>Plasmodium gonderi genome.</title>
        <authorList>
            <person name="Arisue N."/>
            <person name="Honma H."/>
            <person name="Kawai S."/>
            <person name="Tougan T."/>
            <person name="Tanabe K."/>
            <person name="Horii T."/>
        </authorList>
    </citation>
    <scope>NUCLEOTIDE SEQUENCE [LARGE SCALE GENOMIC DNA]</scope>
    <source>
        <strain evidence="8">ATCC 30045</strain>
    </source>
</reference>
<dbReference type="GeneID" id="39750124"/>
<feature type="compositionally biased region" description="Basic and acidic residues" evidence="5">
    <location>
        <begin position="183"/>
        <end position="192"/>
    </location>
</feature>
<dbReference type="GO" id="GO:0008270">
    <property type="term" value="F:zinc ion binding"/>
    <property type="evidence" value="ECO:0007669"/>
    <property type="project" value="UniProtKB-KW"/>
</dbReference>
<feature type="compositionally biased region" description="Polar residues" evidence="5">
    <location>
        <begin position="76"/>
        <end position="90"/>
    </location>
</feature>
<organism evidence="7 8">
    <name type="scientific">Plasmodium gonderi</name>
    <dbReference type="NCBI Taxonomy" id="77519"/>
    <lineage>
        <taxon>Eukaryota</taxon>
        <taxon>Sar</taxon>
        <taxon>Alveolata</taxon>
        <taxon>Apicomplexa</taxon>
        <taxon>Aconoidasida</taxon>
        <taxon>Haemosporida</taxon>
        <taxon>Plasmodiidae</taxon>
        <taxon>Plasmodium</taxon>
        <taxon>Plasmodium (Plasmodium)</taxon>
    </lineage>
</organism>
<comment type="caution">
    <text evidence="7">The sequence shown here is derived from an EMBL/GenBank/DDBJ whole genome shotgun (WGS) entry which is preliminary data.</text>
</comment>
<evidence type="ECO:0000259" key="6">
    <source>
        <dbReference type="PROSITE" id="PS50199"/>
    </source>
</evidence>
<evidence type="ECO:0000256" key="3">
    <source>
        <dbReference type="ARBA" id="ARBA00022833"/>
    </source>
</evidence>
<name>A0A1Y1JLQ2_PLAGO</name>
<dbReference type="PROSITE" id="PS01358">
    <property type="entry name" value="ZF_RANBP2_1"/>
    <property type="match status" value="1"/>
</dbReference>
<evidence type="ECO:0000256" key="4">
    <source>
        <dbReference type="PROSITE-ProRule" id="PRU00322"/>
    </source>
</evidence>
<protein>
    <recommendedName>
        <fullName evidence="6">RanBP2-type domain-containing protein</fullName>
    </recommendedName>
</protein>
<dbReference type="RefSeq" id="XP_028545970.1">
    <property type="nucleotide sequence ID" value="XM_028690169.1"/>
</dbReference>
<keyword evidence="3" id="KW-0862">Zinc</keyword>
<sequence>MEKTWRCNSCLVVNTEDTLECACCMQKRSNDTNVELNNTDGKTNGSIMNTNSENECDNLSDDEKKKKKENDENSSINTDTNIEAHATNSTEDTKHSENTNEGKSGIFDEGGFIPSLKPSNDKSSTNKSIFLTDFTNNDTAMDTNSTTITSHQDTNGHVKQNKTLGNSPGGRTKKSISKNREKKKTDRRERTPSTRIQPTRKCTQKKICYKT</sequence>
<dbReference type="EMBL" id="BDQF01000015">
    <property type="protein sequence ID" value="GAW83381.1"/>
    <property type="molecule type" value="Genomic_DNA"/>
</dbReference>